<evidence type="ECO:0000256" key="3">
    <source>
        <dbReference type="ARBA" id="ARBA00022801"/>
    </source>
</evidence>
<sequence length="214" mass="22788">MSRSPGPSGPTGPTTEPGRPRPAYLQGHEEPAKILVVGGFGAGKTTLIGAVSEIEPLRTEEEMTAASVGTDDLAGLPQKHSTTVAMDFGRITLHGDRRDLVLYLFGAPGQTRFLPLATDLARGALGVLVLADTRRLRDCFPALDLAEDLGLPYAVAVNAFPDSPEHPGAELRTALDLDENTPLTVCDARLRDSVLDALITLVQHLLTLRPEPAR</sequence>
<dbReference type="AlphaFoldDB" id="A0A7W3T622"/>
<keyword evidence="3" id="KW-0378">Hydrolase</keyword>
<organism evidence="6 7">
    <name type="scientific">Streptomyces calidiresistens</name>
    <dbReference type="NCBI Taxonomy" id="1485586"/>
    <lineage>
        <taxon>Bacteria</taxon>
        <taxon>Bacillati</taxon>
        <taxon>Actinomycetota</taxon>
        <taxon>Actinomycetes</taxon>
        <taxon>Kitasatosporales</taxon>
        <taxon>Streptomycetaceae</taxon>
        <taxon>Streptomyces</taxon>
    </lineage>
</organism>
<dbReference type="CDD" id="cd00882">
    <property type="entry name" value="Ras_like_GTPase"/>
    <property type="match status" value="1"/>
</dbReference>
<comment type="similarity">
    <text evidence="1">Belongs to the GPN-loop GTPase family.</text>
</comment>
<dbReference type="Proteomes" id="UP000530234">
    <property type="component" value="Unassembled WGS sequence"/>
</dbReference>
<dbReference type="SUPFAM" id="SSF52540">
    <property type="entry name" value="P-loop containing nucleoside triphosphate hydrolases"/>
    <property type="match status" value="1"/>
</dbReference>
<dbReference type="InterPro" id="IPR027417">
    <property type="entry name" value="P-loop_NTPase"/>
</dbReference>
<keyword evidence="6" id="KW-0067">ATP-binding</keyword>
<evidence type="ECO:0000256" key="4">
    <source>
        <dbReference type="ARBA" id="ARBA00023134"/>
    </source>
</evidence>
<evidence type="ECO:0000313" key="7">
    <source>
        <dbReference type="Proteomes" id="UP000530234"/>
    </source>
</evidence>
<gene>
    <name evidence="6" type="ORF">FOE67_19460</name>
</gene>
<dbReference type="EMBL" id="VKHS01000571">
    <property type="protein sequence ID" value="MBB0231618.1"/>
    <property type="molecule type" value="Genomic_DNA"/>
</dbReference>
<accession>A0A7W3T622</accession>
<dbReference type="PANTHER" id="PTHR42708">
    <property type="entry name" value="ATP/GTP-BINDING PROTEIN-RELATED"/>
    <property type="match status" value="1"/>
</dbReference>
<feature type="compositionally biased region" description="Low complexity" evidence="5">
    <location>
        <begin position="1"/>
        <end position="17"/>
    </location>
</feature>
<keyword evidence="4" id="KW-0342">GTP-binding</keyword>
<dbReference type="Pfam" id="PF03029">
    <property type="entry name" value="ATP_bind_1"/>
    <property type="match status" value="1"/>
</dbReference>
<dbReference type="GO" id="GO:0005525">
    <property type="term" value="F:GTP binding"/>
    <property type="evidence" value="ECO:0007669"/>
    <property type="project" value="UniProtKB-KW"/>
</dbReference>
<proteinExistence type="inferred from homology"/>
<dbReference type="InterPro" id="IPR004130">
    <property type="entry name" value="Gpn"/>
</dbReference>
<keyword evidence="7" id="KW-1185">Reference proteome</keyword>
<protein>
    <submittedName>
        <fullName evidence="6">ATP-binding protein</fullName>
    </submittedName>
</protein>
<evidence type="ECO:0000313" key="6">
    <source>
        <dbReference type="EMBL" id="MBB0231618.1"/>
    </source>
</evidence>
<dbReference type="GO" id="GO:0005524">
    <property type="term" value="F:ATP binding"/>
    <property type="evidence" value="ECO:0007669"/>
    <property type="project" value="UniProtKB-KW"/>
</dbReference>
<name>A0A7W3T622_9ACTN</name>
<evidence type="ECO:0000256" key="5">
    <source>
        <dbReference type="SAM" id="MobiDB-lite"/>
    </source>
</evidence>
<feature type="region of interest" description="Disordered" evidence="5">
    <location>
        <begin position="1"/>
        <end position="25"/>
    </location>
</feature>
<keyword evidence="2" id="KW-0547">Nucleotide-binding</keyword>
<evidence type="ECO:0000256" key="2">
    <source>
        <dbReference type="ARBA" id="ARBA00022741"/>
    </source>
</evidence>
<dbReference type="GO" id="GO:0016787">
    <property type="term" value="F:hydrolase activity"/>
    <property type="evidence" value="ECO:0007669"/>
    <property type="project" value="UniProtKB-KW"/>
</dbReference>
<evidence type="ECO:0000256" key="1">
    <source>
        <dbReference type="ARBA" id="ARBA00005290"/>
    </source>
</evidence>
<dbReference type="InterPro" id="IPR052705">
    <property type="entry name" value="Gliding_Motility_GTPase"/>
</dbReference>
<dbReference type="PANTHER" id="PTHR42708:SF1">
    <property type="entry name" value="GLIDING MOTILITY PROTEIN MGLA"/>
    <property type="match status" value="1"/>
</dbReference>
<dbReference type="Gene3D" id="3.40.50.300">
    <property type="entry name" value="P-loop containing nucleotide triphosphate hydrolases"/>
    <property type="match status" value="1"/>
</dbReference>
<reference evidence="7" key="1">
    <citation type="submission" date="2019-10" db="EMBL/GenBank/DDBJ databases">
        <title>Streptomyces sp. nov., a novel actinobacterium isolated from alkaline environment.</title>
        <authorList>
            <person name="Golinska P."/>
        </authorList>
    </citation>
    <scope>NUCLEOTIDE SEQUENCE [LARGE SCALE GENOMIC DNA]</scope>
    <source>
        <strain evidence="7">DSM 42108</strain>
    </source>
</reference>
<comment type="caution">
    <text evidence="6">The sequence shown here is derived from an EMBL/GenBank/DDBJ whole genome shotgun (WGS) entry which is preliminary data.</text>
</comment>